<dbReference type="EMBL" id="MU005569">
    <property type="protein sequence ID" value="KAF2691489.1"/>
    <property type="molecule type" value="Genomic_DNA"/>
</dbReference>
<reference evidence="1" key="1">
    <citation type="journal article" date="2020" name="Stud. Mycol.">
        <title>101 Dothideomycetes genomes: a test case for predicting lifestyles and emergence of pathogens.</title>
        <authorList>
            <person name="Haridas S."/>
            <person name="Albert R."/>
            <person name="Binder M."/>
            <person name="Bloem J."/>
            <person name="Labutti K."/>
            <person name="Salamov A."/>
            <person name="Andreopoulos B."/>
            <person name="Baker S."/>
            <person name="Barry K."/>
            <person name="Bills G."/>
            <person name="Bluhm B."/>
            <person name="Cannon C."/>
            <person name="Castanera R."/>
            <person name="Culley D."/>
            <person name="Daum C."/>
            <person name="Ezra D."/>
            <person name="Gonzalez J."/>
            <person name="Henrissat B."/>
            <person name="Kuo A."/>
            <person name="Liang C."/>
            <person name="Lipzen A."/>
            <person name="Lutzoni F."/>
            <person name="Magnuson J."/>
            <person name="Mondo S."/>
            <person name="Nolan M."/>
            <person name="Ohm R."/>
            <person name="Pangilinan J."/>
            <person name="Park H.-J."/>
            <person name="Ramirez L."/>
            <person name="Alfaro M."/>
            <person name="Sun H."/>
            <person name="Tritt A."/>
            <person name="Yoshinaga Y."/>
            <person name="Zwiers L.-H."/>
            <person name="Turgeon B."/>
            <person name="Goodwin S."/>
            <person name="Spatafora J."/>
            <person name="Crous P."/>
            <person name="Grigoriev I."/>
        </authorList>
    </citation>
    <scope>NUCLEOTIDE SEQUENCE</scope>
    <source>
        <strain evidence="1">CBS 122367</strain>
    </source>
</reference>
<keyword evidence="2" id="KW-1185">Reference proteome</keyword>
<sequence length="239" mass="28478">MRARLPPELVGMVYTQYWALCANERFRSSPGSLGFSWEEHHVQLTGVEAARDAVLNLFRDEERIRQDDNQIDILRLSSYLSRDFLHLELLVGHAIRRLYVIIHSIREDIFGKYAPSRTTMDDLKMQLNALLHTPRKQGLRLTFYCTCGSSILGFEQFLEFFRELYFELKDGGLTQVKLYLMSKFWDFHDYGDGTERTVHDYYHSPLLQWRHKHGLDEAIEKEKEIYKMLNTRRRWQHNS</sequence>
<accession>A0A6G1JMW2</accession>
<gene>
    <name evidence="1" type="ORF">K458DRAFT_381344</name>
</gene>
<organism evidence="1 2">
    <name type="scientific">Lentithecium fluviatile CBS 122367</name>
    <dbReference type="NCBI Taxonomy" id="1168545"/>
    <lineage>
        <taxon>Eukaryota</taxon>
        <taxon>Fungi</taxon>
        <taxon>Dikarya</taxon>
        <taxon>Ascomycota</taxon>
        <taxon>Pezizomycotina</taxon>
        <taxon>Dothideomycetes</taxon>
        <taxon>Pleosporomycetidae</taxon>
        <taxon>Pleosporales</taxon>
        <taxon>Massarineae</taxon>
        <taxon>Lentitheciaceae</taxon>
        <taxon>Lentithecium</taxon>
    </lineage>
</organism>
<proteinExistence type="predicted"/>
<name>A0A6G1JMW2_9PLEO</name>
<dbReference type="Proteomes" id="UP000799291">
    <property type="component" value="Unassembled WGS sequence"/>
</dbReference>
<evidence type="ECO:0000313" key="2">
    <source>
        <dbReference type="Proteomes" id="UP000799291"/>
    </source>
</evidence>
<dbReference type="AlphaFoldDB" id="A0A6G1JMW2"/>
<evidence type="ECO:0000313" key="1">
    <source>
        <dbReference type="EMBL" id="KAF2691489.1"/>
    </source>
</evidence>
<protein>
    <submittedName>
        <fullName evidence="1">Uncharacterized protein</fullName>
    </submittedName>
</protein>